<evidence type="ECO:0008006" key="4">
    <source>
        <dbReference type="Google" id="ProtNLM"/>
    </source>
</evidence>
<evidence type="ECO:0000313" key="2">
    <source>
        <dbReference type="EMBL" id="MBJ7597842.1"/>
    </source>
</evidence>
<gene>
    <name evidence="2" type="ORF">JF922_07120</name>
</gene>
<accession>A0A934K5S1</accession>
<evidence type="ECO:0000313" key="3">
    <source>
        <dbReference type="Proteomes" id="UP000612893"/>
    </source>
</evidence>
<proteinExistence type="predicted"/>
<dbReference type="Proteomes" id="UP000612893">
    <property type="component" value="Unassembled WGS sequence"/>
</dbReference>
<dbReference type="RefSeq" id="WP_338200381.1">
    <property type="nucleotide sequence ID" value="NZ_JAEKNR010000082.1"/>
</dbReference>
<organism evidence="2 3">
    <name type="scientific">Candidatus Nephthysia bennettiae</name>
    <dbReference type="NCBI Taxonomy" id="3127016"/>
    <lineage>
        <taxon>Bacteria</taxon>
        <taxon>Bacillati</taxon>
        <taxon>Candidatus Dormiibacterota</taxon>
        <taxon>Candidatus Dormibacteria</taxon>
        <taxon>Candidatus Dormibacterales</taxon>
        <taxon>Candidatus Dormibacteraceae</taxon>
        <taxon>Candidatus Nephthysia</taxon>
    </lineage>
</organism>
<name>A0A934K5S1_9BACT</name>
<keyword evidence="1" id="KW-0732">Signal</keyword>
<protein>
    <recommendedName>
        <fullName evidence="4">DUF3558 domain-containing protein</fullName>
    </recommendedName>
</protein>
<feature type="chain" id="PRO_5037012478" description="DUF3558 domain-containing protein" evidence="1">
    <location>
        <begin position="21"/>
        <end position="213"/>
    </location>
</feature>
<keyword evidence="3" id="KW-1185">Reference proteome</keyword>
<feature type="signal peptide" evidence="1">
    <location>
        <begin position="1"/>
        <end position="20"/>
    </location>
</feature>
<reference evidence="2" key="1">
    <citation type="submission" date="2020-10" db="EMBL/GenBank/DDBJ databases">
        <title>Ca. Dormibacterota MAGs.</title>
        <authorList>
            <person name="Montgomery K."/>
        </authorList>
    </citation>
    <scope>NUCLEOTIDE SEQUENCE [LARGE SCALE GENOMIC DNA]</scope>
    <source>
        <strain evidence="2">SC8812_S17_10</strain>
    </source>
</reference>
<sequence>MGGRLAVAALVALLAVAAVAAGVLVGLQPGNPLPFFTQPGRAAATDKPPPGPTDLNGVPLSYWPDACRLVSGSDVSQAFGGVGFTPAQPGSGRMGALTLPHPTTCVYQSTDYQLGATVDMTVMSVSRTAADAARLFASARSVGAGAPTALPGVGQQAVWFGGSMAQVRVQQRRVVYQIGVALDGSQTATAADRQQRELSAAETLAGIAAGRIP</sequence>
<dbReference type="AlphaFoldDB" id="A0A934K5S1"/>
<dbReference type="EMBL" id="JAEKNR010000082">
    <property type="protein sequence ID" value="MBJ7597842.1"/>
    <property type="molecule type" value="Genomic_DNA"/>
</dbReference>
<evidence type="ECO:0000256" key="1">
    <source>
        <dbReference type="SAM" id="SignalP"/>
    </source>
</evidence>
<comment type="caution">
    <text evidence="2">The sequence shown here is derived from an EMBL/GenBank/DDBJ whole genome shotgun (WGS) entry which is preliminary data.</text>
</comment>